<organism evidence="1 2">
    <name type="scientific">Lupinus luteus</name>
    <name type="common">European yellow lupine</name>
    <dbReference type="NCBI Taxonomy" id="3873"/>
    <lineage>
        <taxon>Eukaryota</taxon>
        <taxon>Viridiplantae</taxon>
        <taxon>Streptophyta</taxon>
        <taxon>Embryophyta</taxon>
        <taxon>Tracheophyta</taxon>
        <taxon>Spermatophyta</taxon>
        <taxon>Magnoliopsida</taxon>
        <taxon>eudicotyledons</taxon>
        <taxon>Gunneridae</taxon>
        <taxon>Pentapetalae</taxon>
        <taxon>rosids</taxon>
        <taxon>fabids</taxon>
        <taxon>Fabales</taxon>
        <taxon>Fabaceae</taxon>
        <taxon>Papilionoideae</taxon>
        <taxon>50 kb inversion clade</taxon>
        <taxon>genistoids sensu lato</taxon>
        <taxon>core genistoids</taxon>
        <taxon>Genisteae</taxon>
        <taxon>Lupinus</taxon>
    </lineage>
</organism>
<proteinExistence type="predicted"/>
<name>A0AAV1XGM7_LUPLU</name>
<protein>
    <submittedName>
        <fullName evidence="1">Uncharacterized protein</fullName>
    </submittedName>
</protein>
<dbReference type="Proteomes" id="UP001497480">
    <property type="component" value="Unassembled WGS sequence"/>
</dbReference>
<reference evidence="1 2" key="1">
    <citation type="submission" date="2024-03" db="EMBL/GenBank/DDBJ databases">
        <authorList>
            <person name="Martinez-Hernandez J."/>
        </authorList>
    </citation>
    <scope>NUCLEOTIDE SEQUENCE [LARGE SCALE GENOMIC DNA]</scope>
</reference>
<comment type="caution">
    <text evidence="1">The sequence shown here is derived from an EMBL/GenBank/DDBJ whole genome shotgun (WGS) entry which is preliminary data.</text>
</comment>
<gene>
    <name evidence="1" type="ORF">LLUT_LOCUS21372</name>
</gene>
<sequence length="471" mass="52483">MQMYTKPFNGSSSTQDYYDGEKHCILVAAGNPVPLKMLVTVPMGNNITEMAYAGLCNYKVDQCFVMLSRNFKEAREAIHEKRVEDSSGIDNLQSMRTSIITHSEIFNTDFQVNVYEDVMAEMDAIHDNVLLCEKSKTTSLEFSENTLSNLFMQSQPTFDDVQYSLGQEQTSPTIKMVSLEALKTVEAELGKTLEGSSSSPQDASRNENYLIDLTKDDEEEQIQPGALPEVSSVAITTITTTTSGIRSPNGLLLDEPRGSPWVLDFNLVNNPSSDFLTHQNSSSLWPTTQPSWNRGLEYGNVSTPIRSGNYGQTEPENQAENGFGNYLLQHSTQNSVMNEFQAFTSPRVNDVYHDVSSTEVGGVSMAPFSSQYPLHDVQRIGTNTTTSWVPTMSGIPQLTQWEPLLPPPSSVMDFSDYVQAWECAKIDLPSQTLILSPTENEFLYVGIVFPQAVIFVEQKDLQNENNGCRRK</sequence>
<dbReference type="AlphaFoldDB" id="A0AAV1XGM7"/>
<evidence type="ECO:0000313" key="2">
    <source>
        <dbReference type="Proteomes" id="UP001497480"/>
    </source>
</evidence>
<evidence type="ECO:0000313" key="1">
    <source>
        <dbReference type="EMBL" id="CAL0320312.1"/>
    </source>
</evidence>
<accession>A0AAV1XGM7</accession>
<keyword evidence="2" id="KW-1185">Reference proteome</keyword>
<dbReference type="EMBL" id="CAXHTB010000014">
    <property type="protein sequence ID" value="CAL0320312.1"/>
    <property type="molecule type" value="Genomic_DNA"/>
</dbReference>